<sequence>MSKSLSSSPSLYSNLKLCTLIGQGSFDYVMVYLARKQNTNQVYAVKIIDLDKCELNLETIKHEMTMHKTLKHKNILPIIDNFVMNGCLWVIMPLCGFGSCKDLIHAHFHAGLPELCVALILKDVLSALVYLHSRYIIHRGLRASHVVVNGDGVAMISGLTHCYSMLNNGVRLKTVHDFPDFYIRNLNWASRELLEQNLAGYNTQSDIYSLGVMTCELANGVIPFYDMPMTQMLLNKLEGRIPTLLDETTYGELNRIQPGEDIPDVYKRSFTRDFHVFTNQCLTYDPNLRPTAVQLESHSFFKQTRQKNLPSLAELLQPITSLNHTNIPNQDEMDLTSLEQDMRTVDLDVEWKF</sequence>
<dbReference type="GO" id="GO:0043539">
    <property type="term" value="F:protein serine/threonine kinase activator activity"/>
    <property type="evidence" value="ECO:0007669"/>
    <property type="project" value="InterPro"/>
</dbReference>
<dbReference type="OMA" id="INGVMPF"/>
<dbReference type="RefSeq" id="XP_009013082.1">
    <property type="nucleotide sequence ID" value="XM_009014834.1"/>
</dbReference>
<comment type="similarity">
    <text evidence="1">Belongs to the protein kinase superfamily. STE Ser/Thr protein kinase family. STE20 subfamily.</text>
</comment>
<dbReference type="SUPFAM" id="SSF56112">
    <property type="entry name" value="Protein kinase-like (PK-like)"/>
    <property type="match status" value="1"/>
</dbReference>
<dbReference type="CTD" id="20195134"/>
<dbReference type="OrthoDB" id="840771at2759"/>
<dbReference type="GO" id="GO:0005524">
    <property type="term" value="F:ATP binding"/>
    <property type="evidence" value="ECO:0007669"/>
    <property type="project" value="InterPro"/>
</dbReference>
<dbReference type="eggNOG" id="KOG0582">
    <property type="taxonomic scope" value="Eukaryota"/>
</dbReference>
<evidence type="ECO:0000313" key="4">
    <source>
        <dbReference type="EnsemblMetazoa" id="HelroP110003"/>
    </source>
</evidence>
<accession>T1EEY2</accession>
<dbReference type="InParanoid" id="T1EEY2"/>
<dbReference type="Gene3D" id="1.10.510.10">
    <property type="entry name" value="Transferase(Phosphotransferase) domain 1"/>
    <property type="match status" value="1"/>
</dbReference>
<dbReference type="EMBL" id="AMQM01003158">
    <property type="status" value="NOT_ANNOTATED_CDS"/>
    <property type="molecule type" value="Genomic_DNA"/>
</dbReference>
<dbReference type="AlphaFoldDB" id="T1EEY2"/>
<evidence type="ECO:0000313" key="5">
    <source>
        <dbReference type="Proteomes" id="UP000015101"/>
    </source>
</evidence>
<dbReference type="InterPro" id="IPR000719">
    <property type="entry name" value="Prot_kinase_dom"/>
</dbReference>
<keyword evidence="5" id="KW-1185">Reference proteome</keyword>
<evidence type="ECO:0000259" key="2">
    <source>
        <dbReference type="PROSITE" id="PS50011"/>
    </source>
</evidence>
<dbReference type="GeneID" id="20195134"/>
<dbReference type="Proteomes" id="UP000015101">
    <property type="component" value="Unassembled WGS sequence"/>
</dbReference>
<dbReference type="Pfam" id="PF00069">
    <property type="entry name" value="Pkinase"/>
    <property type="match status" value="1"/>
</dbReference>
<dbReference type="PANTHER" id="PTHR48014:SF21">
    <property type="entry name" value="SERINE_THREONINE-PROTEIN KINASE FRAY2"/>
    <property type="match status" value="1"/>
</dbReference>
<dbReference type="GO" id="GO:0004672">
    <property type="term" value="F:protein kinase activity"/>
    <property type="evidence" value="ECO:0007669"/>
    <property type="project" value="InterPro"/>
</dbReference>
<dbReference type="PANTHER" id="PTHR48014">
    <property type="entry name" value="SERINE/THREONINE-PROTEIN KINASE FRAY2"/>
    <property type="match status" value="1"/>
</dbReference>
<protein>
    <recommendedName>
        <fullName evidence="2">Protein kinase domain-containing protein</fullName>
    </recommendedName>
</protein>
<dbReference type="HOGENOM" id="CLU_000288_63_23_1"/>
<dbReference type="Gene3D" id="3.30.200.20">
    <property type="entry name" value="Phosphorylase Kinase, domain 1"/>
    <property type="match status" value="1"/>
</dbReference>
<dbReference type="InterPro" id="IPR047173">
    <property type="entry name" value="STRAD_A/B-like"/>
</dbReference>
<feature type="domain" description="Protein kinase" evidence="2">
    <location>
        <begin position="15"/>
        <end position="301"/>
    </location>
</feature>
<reference evidence="5" key="1">
    <citation type="submission" date="2012-12" db="EMBL/GenBank/DDBJ databases">
        <authorList>
            <person name="Hellsten U."/>
            <person name="Grimwood J."/>
            <person name="Chapman J.A."/>
            <person name="Shapiro H."/>
            <person name="Aerts A."/>
            <person name="Otillar R.P."/>
            <person name="Terry A.Y."/>
            <person name="Boore J.L."/>
            <person name="Simakov O."/>
            <person name="Marletaz F."/>
            <person name="Cho S.-J."/>
            <person name="Edsinger-Gonzales E."/>
            <person name="Havlak P."/>
            <person name="Kuo D.-H."/>
            <person name="Larsson T."/>
            <person name="Lv J."/>
            <person name="Arendt D."/>
            <person name="Savage R."/>
            <person name="Osoegawa K."/>
            <person name="de Jong P."/>
            <person name="Lindberg D.R."/>
            <person name="Seaver E.C."/>
            <person name="Weisblat D.A."/>
            <person name="Putnam N.H."/>
            <person name="Grigoriev I.V."/>
            <person name="Rokhsar D.S."/>
        </authorList>
    </citation>
    <scope>NUCLEOTIDE SEQUENCE</scope>
</reference>
<dbReference type="KEGG" id="hro:HELRODRAFT_110003"/>
<dbReference type="EnsemblMetazoa" id="HelroT110003">
    <property type="protein sequence ID" value="HelroP110003"/>
    <property type="gene ID" value="HelroG110003"/>
</dbReference>
<dbReference type="STRING" id="6412.T1EEY2"/>
<dbReference type="FunCoup" id="T1EEY2">
    <property type="interactions" value="876"/>
</dbReference>
<dbReference type="PROSITE" id="PS50011">
    <property type="entry name" value="PROTEIN_KINASE_DOM"/>
    <property type="match status" value="1"/>
</dbReference>
<evidence type="ECO:0000256" key="1">
    <source>
        <dbReference type="ARBA" id="ARBA00008874"/>
    </source>
</evidence>
<name>T1EEY2_HELRO</name>
<gene>
    <name evidence="4" type="primary">20195134</name>
    <name evidence="3" type="ORF">HELRODRAFT_110003</name>
</gene>
<dbReference type="InterPro" id="IPR011009">
    <property type="entry name" value="Kinase-like_dom_sf"/>
</dbReference>
<proteinExistence type="inferred from homology"/>
<reference evidence="3 5" key="2">
    <citation type="journal article" date="2013" name="Nature">
        <title>Insights into bilaterian evolution from three spiralian genomes.</title>
        <authorList>
            <person name="Simakov O."/>
            <person name="Marletaz F."/>
            <person name="Cho S.J."/>
            <person name="Edsinger-Gonzales E."/>
            <person name="Havlak P."/>
            <person name="Hellsten U."/>
            <person name="Kuo D.H."/>
            <person name="Larsson T."/>
            <person name="Lv J."/>
            <person name="Arendt D."/>
            <person name="Savage R."/>
            <person name="Osoegawa K."/>
            <person name="de Jong P."/>
            <person name="Grimwood J."/>
            <person name="Chapman J.A."/>
            <person name="Shapiro H."/>
            <person name="Aerts A."/>
            <person name="Otillar R.P."/>
            <person name="Terry A.Y."/>
            <person name="Boore J.L."/>
            <person name="Grigoriev I.V."/>
            <person name="Lindberg D.R."/>
            <person name="Seaver E.C."/>
            <person name="Weisblat D.A."/>
            <person name="Putnam N.H."/>
            <person name="Rokhsar D.S."/>
        </authorList>
    </citation>
    <scope>NUCLEOTIDE SEQUENCE</scope>
</reference>
<dbReference type="EMBL" id="KB096023">
    <property type="protein sequence ID" value="ESO09060.1"/>
    <property type="molecule type" value="Genomic_DNA"/>
</dbReference>
<evidence type="ECO:0000313" key="3">
    <source>
        <dbReference type="EMBL" id="ESO09060.1"/>
    </source>
</evidence>
<organism evidence="4 5">
    <name type="scientific">Helobdella robusta</name>
    <name type="common">Californian leech</name>
    <dbReference type="NCBI Taxonomy" id="6412"/>
    <lineage>
        <taxon>Eukaryota</taxon>
        <taxon>Metazoa</taxon>
        <taxon>Spiralia</taxon>
        <taxon>Lophotrochozoa</taxon>
        <taxon>Annelida</taxon>
        <taxon>Clitellata</taxon>
        <taxon>Hirudinea</taxon>
        <taxon>Rhynchobdellida</taxon>
        <taxon>Glossiphoniidae</taxon>
        <taxon>Helobdella</taxon>
    </lineage>
</organism>
<reference evidence="4" key="3">
    <citation type="submission" date="2015-06" db="UniProtKB">
        <authorList>
            <consortium name="EnsemblMetazoa"/>
        </authorList>
    </citation>
    <scope>IDENTIFICATION</scope>
</reference>